<organism evidence="9 10">
    <name type="scientific">Myceligenerans pegani</name>
    <dbReference type="NCBI Taxonomy" id="2776917"/>
    <lineage>
        <taxon>Bacteria</taxon>
        <taxon>Bacillati</taxon>
        <taxon>Actinomycetota</taxon>
        <taxon>Actinomycetes</taxon>
        <taxon>Micrococcales</taxon>
        <taxon>Promicromonosporaceae</taxon>
        <taxon>Myceligenerans</taxon>
    </lineage>
</organism>
<sequence>MSIPTEPVAAPDVVRRLAGADRVVPVWANELGGLTFRLDPVSDAVPVSEANGTRRARYVKWRLLSAAHPGEADLADEAARLAWAASYTPVPRVLEHGRDDDSEWLVTEAIDARTAVDPRWIAAPQTAVRAIGVALRALHDALPVADCPFTWSVEERVARVLPEKADPGTLARLADAPDLVGPVVCHGDACAPNTLLHDDGTWAAHVDLGRLGVADPWADLSVAALSTVWNYGPGYEHLVYESYGIDPDPDRIAYYRLLWDAT</sequence>
<reference evidence="9 10" key="1">
    <citation type="submission" date="2020-10" db="EMBL/GenBank/DDBJ databases">
        <title>Myceligenerans pegani sp. nov., an endophytic actinomycete isolated from Peganum harmala L. in Xinjiang, China.</title>
        <authorList>
            <person name="Xin L."/>
        </authorList>
    </citation>
    <scope>NUCLEOTIDE SEQUENCE [LARGE SCALE GENOMIC DNA]</scope>
    <source>
        <strain evidence="9 10">TRM65318</strain>
    </source>
</reference>
<gene>
    <name evidence="9" type="ORF">IHE71_20230</name>
</gene>
<evidence type="ECO:0000256" key="7">
    <source>
        <dbReference type="PIRNR" id="PIRNR000706"/>
    </source>
</evidence>
<dbReference type="PIRSF" id="PIRSF000706">
    <property type="entry name" value="Kanamycin_kin"/>
    <property type="match status" value="1"/>
</dbReference>
<evidence type="ECO:0000256" key="2">
    <source>
        <dbReference type="ARBA" id="ARBA00022679"/>
    </source>
</evidence>
<protein>
    <submittedName>
        <fullName evidence="9">Aminoglycoside 3'-phosphotransferase</fullName>
    </submittedName>
</protein>
<keyword evidence="2 7" id="KW-0808">Transferase</keyword>
<evidence type="ECO:0000313" key="9">
    <source>
        <dbReference type="EMBL" id="MBE1878024.1"/>
    </source>
</evidence>
<dbReference type="InterPro" id="IPR011009">
    <property type="entry name" value="Kinase-like_dom_sf"/>
</dbReference>
<keyword evidence="5 7" id="KW-0067">ATP-binding</keyword>
<feature type="domain" description="Aminoglycoside phosphotransferase" evidence="8">
    <location>
        <begin position="67"/>
        <end position="253"/>
    </location>
</feature>
<keyword evidence="3 7" id="KW-0547">Nucleotide-binding</keyword>
<dbReference type="PANTHER" id="PTHR21310">
    <property type="entry name" value="AMINOGLYCOSIDE PHOSPHOTRANSFERASE-RELATED-RELATED"/>
    <property type="match status" value="1"/>
</dbReference>
<accession>A0ABR9N304</accession>
<dbReference type="Gene3D" id="3.30.200.20">
    <property type="entry name" value="Phosphorylase Kinase, domain 1"/>
    <property type="match status" value="1"/>
</dbReference>
<keyword evidence="6 7" id="KW-0046">Antibiotic resistance</keyword>
<dbReference type="CDD" id="cd05150">
    <property type="entry name" value="APH"/>
    <property type="match status" value="1"/>
</dbReference>
<evidence type="ECO:0000256" key="1">
    <source>
        <dbReference type="ARBA" id="ARBA00006219"/>
    </source>
</evidence>
<dbReference type="PANTHER" id="PTHR21310:SF41">
    <property type="entry name" value="3'-PHOSPHOTRANSFERASE, PUTATIVE-RELATED"/>
    <property type="match status" value="1"/>
</dbReference>
<evidence type="ECO:0000259" key="8">
    <source>
        <dbReference type="Pfam" id="PF01636"/>
    </source>
</evidence>
<dbReference type="RefSeq" id="WP_192864582.1">
    <property type="nucleotide sequence ID" value="NZ_JADAQT010000107.1"/>
</dbReference>
<evidence type="ECO:0000256" key="4">
    <source>
        <dbReference type="ARBA" id="ARBA00022777"/>
    </source>
</evidence>
<dbReference type="Gene3D" id="3.90.1200.10">
    <property type="match status" value="1"/>
</dbReference>
<evidence type="ECO:0000256" key="5">
    <source>
        <dbReference type="ARBA" id="ARBA00022840"/>
    </source>
</evidence>
<comment type="similarity">
    <text evidence="1 7">Belongs to the aminoglycoside phosphotransferase family.</text>
</comment>
<evidence type="ECO:0000313" key="10">
    <source>
        <dbReference type="Proteomes" id="UP000625527"/>
    </source>
</evidence>
<dbReference type="InterPro" id="IPR002575">
    <property type="entry name" value="Aminoglycoside_PTrfase"/>
</dbReference>
<dbReference type="InterPro" id="IPR051678">
    <property type="entry name" value="AGP_Transferase"/>
</dbReference>
<dbReference type="SUPFAM" id="SSF56112">
    <property type="entry name" value="Protein kinase-like (PK-like)"/>
    <property type="match status" value="1"/>
</dbReference>
<dbReference type="EMBL" id="JADAQT010000107">
    <property type="protein sequence ID" value="MBE1878024.1"/>
    <property type="molecule type" value="Genomic_DNA"/>
</dbReference>
<comment type="caution">
    <text evidence="9">The sequence shown here is derived from an EMBL/GenBank/DDBJ whole genome shotgun (WGS) entry which is preliminary data.</text>
</comment>
<dbReference type="Proteomes" id="UP000625527">
    <property type="component" value="Unassembled WGS sequence"/>
</dbReference>
<evidence type="ECO:0000256" key="3">
    <source>
        <dbReference type="ARBA" id="ARBA00022741"/>
    </source>
</evidence>
<dbReference type="Pfam" id="PF01636">
    <property type="entry name" value="APH"/>
    <property type="match status" value="1"/>
</dbReference>
<dbReference type="InterPro" id="IPR024165">
    <property type="entry name" value="Kan/Strep_kinase"/>
</dbReference>
<keyword evidence="4 7" id="KW-0418">Kinase</keyword>
<evidence type="ECO:0000256" key="6">
    <source>
        <dbReference type="ARBA" id="ARBA00023251"/>
    </source>
</evidence>
<keyword evidence="10" id="KW-1185">Reference proteome</keyword>
<proteinExistence type="inferred from homology"/>
<name>A0ABR9N304_9MICO</name>